<proteinExistence type="inferred from homology"/>
<evidence type="ECO:0000313" key="6">
    <source>
        <dbReference type="Proteomes" id="UP000583127"/>
    </source>
</evidence>
<name>A0A7X9X3Z5_9BURK</name>
<dbReference type="Pfam" id="PF00171">
    <property type="entry name" value="Aldedh"/>
    <property type="match status" value="1"/>
</dbReference>
<feature type="active site" evidence="2">
    <location>
        <position position="69"/>
    </location>
</feature>
<reference evidence="5 6" key="1">
    <citation type="submission" date="2020-04" db="EMBL/GenBank/DDBJ databases">
        <title>Paraburkholderia sp. G-4-1-8 isolated from soil.</title>
        <authorList>
            <person name="Dahal R.H."/>
        </authorList>
    </citation>
    <scope>NUCLEOTIDE SEQUENCE [LARGE SCALE GENOMIC DNA]</scope>
    <source>
        <strain evidence="5 6">G-4-1-8</strain>
    </source>
</reference>
<dbReference type="InterPro" id="IPR016161">
    <property type="entry name" value="Ald_DH/histidinol_DH"/>
</dbReference>
<dbReference type="GO" id="GO:0016491">
    <property type="term" value="F:oxidoreductase activity"/>
    <property type="evidence" value="ECO:0007669"/>
    <property type="project" value="UniProtKB-KW"/>
</dbReference>
<dbReference type="InterPro" id="IPR015590">
    <property type="entry name" value="Aldehyde_DH_dom"/>
</dbReference>
<dbReference type="SUPFAM" id="SSF53720">
    <property type="entry name" value="ALDH-like"/>
    <property type="match status" value="1"/>
</dbReference>
<dbReference type="AlphaFoldDB" id="A0A7X9X3Z5"/>
<evidence type="ECO:0000256" key="3">
    <source>
        <dbReference type="RuleBase" id="RU003345"/>
    </source>
</evidence>
<dbReference type="Proteomes" id="UP000583127">
    <property type="component" value="Unassembled WGS sequence"/>
</dbReference>
<evidence type="ECO:0000256" key="1">
    <source>
        <dbReference type="ARBA" id="ARBA00023002"/>
    </source>
</evidence>
<evidence type="ECO:0000259" key="4">
    <source>
        <dbReference type="Pfam" id="PF00171"/>
    </source>
</evidence>
<protein>
    <submittedName>
        <fullName evidence="5">Aldehyde dehydrogenase family protein</fullName>
    </submittedName>
</protein>
<dbReference type="PROSITE" id="PS00687">
    <property type="entry name" value="ALDEHYDE_DEHYDR_GLU"/>
    <property type="match status" value="1"/>
</dbReference>
<dbReference type="PANTHER" id="PTHR11699">
    <property type="entry name" value="ALDEHYDE DEHYDROGENASE-RELATED"/>
    <property type="match status" value="1"/>
</dbReference>
<sequence>MKGKSINIARAIEEGVPPGVFNVVTGGGEGGAAPGAHRDVAKISFTGSTPTGKLIGAASVQNMTRFSLELGGKNPAVMLAGV</sequence>
<dbReference type="Gene3D" id="3.40.605.10">
    <property type="entry name" value="Aldehyde Dehydrogenase, Chain A, domain 1"/>
    <property type="match status" value="1"/>
</dbReference>
<keyword evidence="6" id="KW-1185">Reference proteome</keyword>
<dbReference type="InterPro" id="IPR016162">
    <property type="entry name" value="Ald_DH_N"/>
</dbReference>
<comment type="caution">
    <text evidence="5">The sequence shown here is derived from an EMBL/GenBank/DDBJ whole genome shotgun (WGS) entry which is preliminary data.</text>
</comment>
<evidence type="ECO:0000313" key="5">
    <source>
        <dbReference type="EMBL" id="NML31003.1"/>
    </source>
</evidence>
<keyword evidence="1 3" id="KW-0560">Oxidoreductase</keyword>
<feature type="domain" description="Aldehyde dehydrogenase" evidence="4">
    <location>
        <begin position="6"/>
        <end position="80"/>
    </location>
</feature>
<evidence type="ECO:0000256" key="2">
    <source>
        <dbReference type="PROSITE-ProRule" id="PRU10007"/>
    </source>
</evidence>
<accession>A0A7X9X3Z5</accession>
<organism evidence="5 6">
    <name type="scientific">Paraburkholderia antibiotica</name>
    <dbReference type="NCBI Taxonomy" id="2728839"/>
    <lineage>
        <taxon>Bacteria</taxon>
        <taxon>Pseudomonadati</taxon>
        <taxon>Pseudomonadota</taxon>
        <taxon>Betaproteobacteria</taxon>
        <taxon>Burkholderiales</taxon>
        <taxon>Burkholderiaceae</taxon>
        <taxon>Paraburkholderia</taxon>
    </lineage>
</organism>
<comment type="similarity">
    <text evidence="3">Belongs to the aldehyde dehydrogenase family.</text>
</comment>
<gene>
    <name evidence="5" type="ORF">HHL14_09165</name>
</gene>
<dbReference type="EMBL" id="JABBFZ010000004">
    <property type="protein sequence ID" value="NML31003.1"/>
    <property type="molecule type" value="Genomic_DNA"/>
</dbReference>
<dbReference type="InterPro" id="IPR029510">
    <property type="entry name" value="Ald_DH_CS_GLU"/>
</dbReference>